<sequence length="123" mass="13326">MGLLTPWPNTIAHMFPISRHPATDEDSCQSAKVPVQAGLTTFVQCSIRPQSERGRAGARCANRCRFVTVPDVAADGGRAVRSWTGRGREGLRRTALRAPVHLCAPTPQVSHAHPRSTTRSSSE</sequence>
<feature type="region of interest" description="Disordered" evidence="1">
    <location>
        <begin position="103"/>
        <end position="123"/>
    </location>
</feature>
<proteinExistence type="predicted"/>
<name>S3ZX05_9ACTN</name>
<dbReference type="PATRIC" id="fig|1286094.4.peg.3909"/>
<keyword evidence="3" id="KW-1185">Reference proteome</keyword>
<reference evidence="2 3" key="1">
    <citation type="submission" date="2013-02" db="EMBL/GenBank/DDBJ databases">
        <title>Draft Genome Sequence of Streptomyces aurantiacus, Which Produces Setomimycin.</title>
        <authorList>
            <person name="Gruening B.A."/>
            <person name="Praeg A."/>
            <person name="Erxleben A."/>
            <person name="Guenther S."/>
            <person name="Mueller M."/>
        </authorList>
    </citation>
    <scope>NUCLEOTIDE SEQUENCE [LARGE SCALE GENOMIC DNA]</scope>
    <source>
        <strain evidence="2 3">JA 4570</strain>
    </source>
</reference>
<evidence type="ECO:0000256" key="1">
    <source>
        <dbReference type="SAM" id="MobiDB-lite"/>
    </source>
</evidence>
<evidence type="ECO:0000313" key="2">
    <source>
        <dbReference type="EMBL" id="EPH42970.1"/>
    </source>
</evidence>
<dbReference type="EMBL" id="AOPZ01000193">
    <property type="protein sequence ID" value="EPH42970.1"/>
    <property type="molecule type" value="Genomic_DNA"/>
</dbReference>
<protein>
    <submittedName>
        <fullName evidence="2">Uncharacterized protein</fullName>
    </submittedName>
</protein>
<accession>S3ZX05</accession>
<evidence type="ECO:0000313" key="3">
    <source>
        <dbReference type="Proteomes" id="UP000014629"/>
    </source>
</evidence>
<gene>
    <name evidence="2" type="ORF">STRAU_3954</name>
</gene>
<dbReference type="Proteomes" id="UP000014629">
    <property type="component" value="Unassembled WGS sequence"/>
</dbReference>
<dbReference type="AlphaFoldDB" id="S3ZX05"/>
<organism evidence="2 3">
    <name type="scientific">Streptomyces aurantiacus JA 4570</name>
    <dbReference type="NCBI Taxonomy" id="1286094"/>
    <lineage>
        <taxon>Bacteria</taxon>
        <taxon>Bacillati</taxon>
        <taxon>Actinomycetota</taxon>
        <taxon>Actinomycetes</taxon>
        <taxon>Kitasatosporales</taxon>
        <taxon>Streptomycetaceae</taxon>
        <taxon>Streptomyces</taxon>
        <taxon>Streptomyces aurantiacus group</taxon>
    </lineage>
</organism>
<comment type="caution">
    <text evidence="2">The sequence shown here is derived from an EMBL/GenBank/DDBJ whole genome shotgun (WGS) entry which is preliminary data.</text>
</comment>